<organism evidence="2 3">
    <name type="scientific">Hibiscus sabdariffa</name>
    <name type="common">roselle</name>
    <dbReference type="NCBI Taxonomy" id="183260"/>
    <lineage>
        <taxon>Eukaryota</taxon>
        <taxon>Viridiplantae</taxon>
        <taxon>Streptophyta</taxon>
        <taxon>Embryophyta</taxon>
        <taxon>Tracheophyta</taxon>
        <taxon>Spermatophyta</taxon>
        <taxon>Magnoliopsida</taxon>
        <taxon>eudicotyledons</taxon>
        <taxon>Gunneridae</taxon>
        <taxon>Pentapetalae</taxon>
        <taxon>rosids</taxon>
        <taxon>malvids</taxon>
        <taxon>Malvales</taxon>
        <taxon>Malvaceae</taxon>
        <taxon>Malvoideae</taxon>
        <taxon>Hibiscus</taxon>
    </lineage>
</organism>
<dbReference type="Proteomes" id="UP001396334">
    <property type="component" value="Unassembled WGS sequence"/>
</dbReference>
<evidence type="ECO:0000313" key="3">
    <source>
        <dbReference type="Proteomes" id="UP001396334"/>
    </source>
</evidence>
<feature type="region of interest" description="Disordered" evidence="1">
    <location>
        <begin position="739"/>
        <end position="774"/>
    </location>
</feature>
<protein>
    <submittedName>
        <fullName evidence="2">Uncharacterized protein</fullName>
    </submittedName>
</protein>
<name>A0ABR2QT66_9ROSI</name>
<evidence type="ECO:0000256" key="1">
    <source>
        <dbReference type="SAM" id="MobiDB-lite"/>
    </source>
</evidence>
<feature type="compositionally biased region" description="Polar residues" evidence="1">
    <location>
        <begin position="852"/>
        <end position="864"/>
    </location>
</feature>
<feature type="compositionally biased region" description="Low complexity" evidence="1">
    <location>
        <begin position="516"/>
        <end position="525"/>
    </location>
</feature>
<feature type="region of interest" description="Disordered" evidence="1">
    <location>
        <begin position="472"/>
        <end position="537"/>
    </location>
</feature>
<gene>
    <name evidence="2" type="ORF">V6N11_084300</name>
</gene>
<reference evidence="2 3" key="1">
    <citation type="journal article" date="2024" name="G3 (Bethesda)">
        <title>Genome assembly of Hibiscus sabdariffa L. provides insights into metabolisms of medicinal natural products.</title>
        <authorList>
            <person name="Kim T."/>
        </authorList>
    </citation>
    <scope>NUCLEOTIDE SEQUENCE [LARGE SCALE GENOMIC DNA]</scope>
    <source>
        <strain evidence="2">TK-2024</strain>
        <tissue evidence="2">Old leaves</tissue>
    </source>
</reference>
<sequence length="874" mass="93148">MPVCPCVTSLTGGGWFFDVLGFGQTHWDGLECSGWQNHGGAMEYRWLHLDGPGQSRRQHQGGPGQFCWPHHGGAMEYCWLHLGGLGQSRRQHQGGPGQFCGLPHGGFSWLFVQPVLLARRMPQGAWLWPPLGLRPPLQHSCAILSPRSDMGLLCALSSWPNALACSTVVGAGMLAWCAHTSMPMPPFVRPALRLFDALAAGSMLPRPVVATSGLLDCFAWHPSLVEFQWVSPFSSTWGLMLVATRAPFDCPCSFGCARLQCVSWCYWPPIPWPRGGCWACPGPWFALLPLLDYGASAPMVRFVPMAVVGCLRGGYSMVGRLVLPLALTLDLFTDCRILYQNVPSARPRERVLSCFPSRRVLSCFPSHPFWAGYDYLRSNLCRASTSIRIDLHPYLYSHCRRHLYYALTSSCKFLSFVVCLHLLLMADSLLAQLGGGPEVSIWGMASCPLPKRSATRPRGRLALVADDHEATEVADPADPILDPPGLASETSAQSDPAGPEVRADPNAEVRVNPSVAPTATAPAAPEVRTDPTSAVRTNPTVAPVVQTGPMAPAVAAPVVRKGPAVPATAAPAVRKGQAVPATAAPMVRKGQAVPATAAPMVRKGQTVPATAATALRTDLPVPNIVAPVVRTPHRAADSPPAPLVPLETDAMVEDVVDEDSSGQNLVADGPLPDDAPYDPLVHAETSAMLEEALEISRDCVLLADMEGVLQADGEDLVNEAIPEAADSIIREVAAKILGDDAPSDGSDPPIALAMMGPSPLASPPKSGLSKSAPAGLRRAAMPVVPEHQEFDEWCAARSRTPPANVAAHPSEARASSIPPPRPHKRQAPSSDPSRAKRSRASASSSSRIPSSTKAGMSSVNNSPAETARQSRREK</sequence>
<feature type="region of interest" description="Disordered" evidence="1">
    <location>
        <begin position="801"/>
        <end position="874"/>
    </location>
</feature>
<dbReference type="EMBL" id="JBBPBN010000033">
    <property type="protein sequence ID" value="KAK9003666.1"/>
    <property type="molecule type" value="Genomic_DNA"/>
</dbReference>
<feature type="compositionally biased region" description="Low complexity" evidence="1">
    <location>
        <begin position="840"/>
        <end position="851"/>
    </location>
</feature>
<feature type="compositionally biased region" description="Low complexity" evidence="1">
    <location>
        <begin position="739"/>
        <end position="749"/>
    </location>
</feature>
<proteinExistence type="predicted"/>
<keyword evidence="3" id="KW-1185">Reference proteome</keyword>
<evidence type="ECO:0000313" key="2">
    <source>
        <dbReference type="EMBL" id="KAK9003666.1"/>
    </source>
</evidence>
<accession>A0ABR2QT66</accession>
<comment type="caution">
    <text evidence="2">The sequence shown here is derived from an EMBL/GenBank/DDBJ whole genome shotgun (WGS) entry which is preliminary data.</text>
</comment>